<name>A0ACB8QQL7_9AGAM</name>
<evidence type="ECO:0000313" key="1">
    <source>
        <dbReference type="EMBL" id="KAI0034138.1"/>
    </source>
</evidence>
<evidence type="ECO:0000313" key="2">
    <source>
        <dbReference type="Proteomes" id="UP000814128"/>
    </source>
</evidence>
<dbReference type="Proteomes" id="UP000814128">
    <property type="component" value="Unassembled WGS sequence"/>
</dbReference>
<comment type="caution">
    <text evidence="1">The sequence shown here is derived from an EMBL/GenBank/DDBJ whole genome shotgun (WGS) entry which is preliminary data.</text>
</comment>
<reference evidence="1" key="1">
    <citation type="submission" date="2021-02" db="EMBL/GenBank/DDBJ databases">
        <authorList>
            <consortium name="DOE Joint Genome Institute"/>
            <person name="Ahrendt S."/>
            <person name="Looney B.P."/>
            <person name="Miyauchi S."/>
            <person name="Morin E."/>
            <person name="Drula E."/>
            <person name="Courty P.E."/>
            <person name="Chicoki N."/>
            <person name="Fauchery L."/>
            <person name="Kohler A."/>
            <person name="Kuo A."/>
            <person name="Labutti K."/>
            <person name="Pangilinan J."/>
            <person name="Lipzen A."/>
            <person name="Riley R."/>
            <person name="Andreopoulos W."/>
            <person name="He G."/>
            <person name="Johnson J."/>
            <person name="Barry K.W."/>
            <person name="Grigoriev I.V."/>
            <person name="Nagy L."/>
            <person name="Hibbett D."/>
            <person name="Henrissat B."/>
            <person name="Matheny P.B."/>
            <person name="Labbe J."/>
            <person name="Martin F."/>
        </authorList>
    </citation>
    <scope>NUCLEOTIDE SEQUENCE</scope>
    <source>
        <strain evidence="1">EC-137</strain>
    </source>
</reference>
<proteinExistence type="predicted"/>
<protein>
    <submittedName>
        <fullName evidence="1">Phosphatase 2C-like domain-containing protein</fullName>
    </submittedName>
</protein>
<accession>A0ACB8QQL7</accession>
<feature type="non-terminal residue" evidence="1">
    <location>
        <position position="377"/>
    </location>
</feature>
<reference evidence="1" key="2">
    <citation type="journal article" date="2022" name="New Phytol.">
        <title>Evolutionary transition to the ectomycorrhizal habit in the genomes of a hyperdiverse lineage of mushroom-forming fungi.</title>
        <authorList>
            <person name="Looney B."/>
            <person name="Miyauchi S."/>
            <person name="Morin E."/>
            <person name="Drula E."/>
            <person name="Courty P.E."/>
            <person name="Kohler A."/>
            <person name="Kuo A."/>
            <person name="LaButti K."/>
            <person name="Pangilinan J."/>
            <person name="Lipzen A."/>
            <person name="Riley R."/>
            <person name="Andreopoulos W."/>
            <person name="He G."/>
            <person name="Johnson J."/>
            <person name="Nolan M."/>
            <person name="Tritt A."/>
            <person name="Barry K.W."/>
            <person name="Grigoriev I.V."/>
            <person name="Nagy L.G."/>
            <person name="Hibbett D."/>
            <person name="Henrissat B."/>
            <person name="Matheny P.B."/>
            <person name="Labbe J."/>
            <person name="Martin F.M."/>
        </authorList>
    </citation>
    <scope>NUCLEOTIDE SEQUENCE</scope>
    <source>
        <strain evidence="1">EC-137</strain>
    </source>
</reference>
<keyword evidence="2" id="KW-1185">Reference proteome</keyword>
<feature type="non-terminal residue" evidence="1">
    <location>
        <position position="1"/>
    </location>
</feature>
<dbReference type="EMBL" id="MU273505">
    <property type="protein sequence ID" value="KAI0034138.1"/>
    <property type="molecule type" value="Genomic_DNA"/>
</dbReference>
<gene>
    <name evidence="1" type="ORF">K488DRAFT_19312</name>
</gene>
<sequence>LQAVSFQPLLSKSNQDRVATLRWTLAGRPWLFLAVCDGHAGTATSDYTARKLPGRIHAALSALPPAALTDPVRVAKLLQSEVEAFDRHIGKVLRRLCPRPASLSRADADALIRGHEEVLQRANHGTTLAAALVNLDAKLMWAVGVGDSTVGALLSVTTASGKWERLNELHRPTNPKEYFRVAMEHPGEQERAILRDSDRVLGAISLTRAIGDFSMKLPRAYLENLLQYLPTTAHPEHIANILEHSRTPPYLSATPSVRTYDLAPLWADDPMLLVFSDGVDALVEGAFVFRPDDPSTADPCAVLAQLLQDAPQAHAAAAATLGHAVQAHWHANRAVELLGSLVGGTDVRRLARVLDQRLLADRDALPQFRVDDTSIIV</sequence>
<organism evidence="1 2">
    <name type="scientific">Vararia minispora EC-137</name>
    <dbReference type="NCBI Taxonomy" id="1314806"/>
    <lineage>
        <taxon>Eukaryota</taxon>
        <taxon>Fungi</taxon>
        <taxon>Dikarya</taxon>
        <taxon>Basidiomycota</taxon>
        <taxon>Agaricomycotina</taxon>
        <taxon>Agaricomycetes</taxon>
        <taxon>Russulales</taxon>
        <taxon>Lachnocladiaceae</taxon>
        <taxon>Vararia</taxon>
    </lineage>
</organism>